<dbReference type="GO" id="GO:0003677">
    <property type="term" value="F:DNA binding"/>
    <property type="evidence" value="ECO:0007669"/>
    <property type="project" value="UniProtKB-KW"/>
</dbReference>
<evidence type="ECO:0000259" key="7">
    <source>
        <dbReference type="Pfam" id="PF08281"/>
    </source>
</evidence>
<organism evidence="8 9">
    <name type="scientific">Candidatus Egerieimonas intestinavium</name>
    <dbReference type="NCBI Taxonomy" id="2840777"/>
    <lineage>
        <taxon>Bacteria</taxon>
        <taxon>Bacillati</taxon>
        <taxon>Bacillota</taxon>
        <taxon>Clostridia</taxon>
        <taxon>Lachnospirales</taxon>
        <taxon>Lachnospiraceae</taxon>
        <taxon>Lachnospiraceae incertae sedis</taxon>
        <taxon>Candidatus Egerieimonas</taxon>
    </lineage>
</organism>
<dbReference type="InterPro" id="IPR036388">
    <property type="entry name" value="WH-like_DNA-bd_sf"/>
</dbReference>
<dbReference type="InterPro" id="IPR013249">
    <property type="entry name" value="RNA_pol_sigma70_r4_t2"/>
</dbReference>
<keyword evidence="4" id="KW-0238">DNA-binding</keyword>
<protein>
    <submittedName>
        <fullName evidence="8">Sigma-70 family RNA polymerase sigma factor</fullName>
    </submittedName>
</protein>
<dbReference type="PANTHER" id="PTHR43133">
    <property type="entry name" value="RNA POLYMERASE ECF-TYPE SIGMA FACTO"/>
    <property type="match status" value="1"/>
</dbReference>
<reference evidence="8" key="1">
    <citation type="submission" date="2020-10" db="EMBL/GenBank/DDBJ databases">
        <authorList>
            <person name="Gilroy R."/>
        </authorList>
    </citation>
    <scope>NUCLEOTIDE SEQUENCE</scope>
    <source>
        <strain evidence="8">ChiSxjej1B13-7041</strain>
    </source>
</reference>
<dbReference type="InterPro" id="IPR007627">
    <property type="entry name" value="RNA_pol_sigma70_r2"/>
</dbReference>
<comment type="similarity">
    <text evidence="1">Belongs to the sigma-70 factor family. ECF subfamily.</text>
</comment>
<dbReference type="EMBL" id="DVHU01000102">
    <property type="protein sequence ID" value="HIR93991.1"/>
    <property type="molecule type" value="Genomic_DNA"/>
</dbReference>
<dbReference type="InterPro" id="IPR014284">
    <property type="entry name" value="RNA_pol_sigma-70_dom"/>
</dbReference>
<evidence type="ECO:0000256" key="5">
    <source>
        <dbReference type="ARBA" id="ARBA00023163"/>
    </source>
</evidence>
<dbReference type="SUPFAM" id="SSF88946">
    <property type="entry name" value="Sigma2 domain of RNA polymerase sigma factors"/>
    <property type="match status" value="1"/>
</dbReference>
<reference evidence="8" key="2">
    <citation type="journal article" date="2021" name="PeerJ">
        <title>Extensive microbial diversity within the chicken gut microbiome revealed by metagenomics and culture.</title>
        <authorList>
            <person name="Gilroy R."/>
            <person name="Ravi A."/>
            <person name="Getino M."/>
            <person name="Pursley I."/>
            <person name="Horton D.L."/>
            <person name="Alikhan N.F."/>
            <person name="Baker D."/>
            <person name="Gharbi K."/>
            <person name="Hall N."/>
            <person name="Watson M."/>
            <person name="Adriaenssens E.M."/>
            <person name="Foster-Nyarko E."/>
            <person name="Jarju S."/>
            <person name="Secka A."/>
            <person name="Antonio M."/>
            <person name="Oren A."/>
            <person name="Chaudhuri R.R."/>
            <person name="La Ragione R."/>
            <person name="Hildebrand F."/>
            <person name="Pallen M.J."/>
        </authorList>
    </citation>
    <scope>NUCLEOTIDE SEQUENCE</scope>
    <source>
        <strain evidence="8">ChiSxjej1B13-7041</strain>
    </source>
</reference>
<dbReference type="Pfam" id="PF08281">
    <property type="entry name" value="Sigma70_r4_2"/>
    <property type="match status" value="1"/>
</dbReference>
<proteinExistence type="inferred from homology"/>
<dbReference type="InterPro" id="IPR013325">
    <property type="entry name" value="RNA_pol_sigma_r2"/>
</dbReference>
<keyword evidence="3" id="KW-0731">Sigma factor</keyword>
<evidence type="ECO:0000259" key="6">
    <source>
        <dbReference type="Pfam" id="PF04542"/>
    </source>
</evidence>
<dbReference type="PANTHER" id="PTHR43133:SF8">
    <property type="entry name" value="RNA POLYMERASE SIGMA FACTOR HI_1459-RELATED"/>
    <property type="match status" value="1"/>
</dbReference>
<dbReference type="NCBIfam" id="TIGR02937">
    <property type="entry name" value="sigma70-ECF"/>
    <property type="match status" value="1"/>
</dbReference>
<evidence type="ECO:0000313" key="8">
    <source>
        <dbReference type="EMBL" id="HIR93991.1"/>
    </source>
</evidence>
<keyword evidence="2" id="KW-0805">Transcription regulation</keyword>
<dbReference type="GO" id="GO:0006352">
    <property type="term" value="P:DNA-templated transcription initiation"/>
    <property type="evidence" value="ECO:0007669"/>
    <property type="project" value="InterPro"/>
</dbReference>
<sequence>MLLFLSMLDSEEEKSRFQAVYEKYSHFLWYLAYQVLRDGQLAEDAVQETFLALTRHMDKIQDPESKAARNFLSTIVRNKAIDLLRKEKGIRTIPFEGWEQPAGEDLLEGYLRRESAEEIRQALDKLEEENRILLEYRYLHGLSEREVARIMGITPKNANVRIFRARRRLQELLRREEGIS</sequence>
<accession>A0A9D1ELF5</accession>
<dbReference type="Gene3D" id="1.10.10.10">
    <property type="entry name" value="Winged helix-like DNA-binding domain superfamily/Winged helix DNA-binding domain"/>
    <property type="match status" value="1"/>
</dbReference>
<evidence type="ECO:0000256" key="1">
    <source>
        <dbReference type="ARBA" id="ARBA00010641"/>
    </source>
</evidence>
<gene>
    <name evidence="8" type="ORF">IAB98_11300</name>
</gene>
<dbReference type="InterPro" id="IPR013324">
    <property type="entry name" value="RNA_pol_sigma_r3/r4-like"/>
</dbReference>
<feature type="domain" description="RNA polymerase sigma factor 70 region 4 type 2" evidence="7">
    <location>
        <begin position="117"/>
        <end position="169"/>
    </location>
</feature>
<name>A0A9D1ELF5_9FIRM</name>
<dbReference type="Gene3D" id="1.10.1740.10">
    <property type="match status" value="1"/>
</dbReference>
<dbReference type="Proteomes" id="UP000886841">
    <property type="component" value="Unassembled WGS sequence"/>
</dbReference>
<evidence type="ECO:0000256" key="3">
    <source>
        <dbReference type="ARBA" id="ARBA00023082"/>
    </source>
</evidence>
<feature type="domain" description="RNA polymerase sigma-70 region 2" evidence="6">
    <location>
        <begin position="21"/>
        <end position="88"/>
    </location>
</feature>
<keyword evidence="5" id="KW-0804">Transcription</keyword>
<dbReference type="Pfam" id="PF04542">
    <property type="entry name" value="Sigma70_r2"/>
    <property type="match status" value="1"/>
</dbReference>
<evidence type="ECO:0000256" key="2">
    <source>
        <dbReference type="ARBA" id="ARBA00023015"/>
    </source>
</evidence>
<evidence type="ECO:0000313" key="9">
    <source>
        <dbReference type="Proteomes" id="UP000886841"/>
    </source>
</evidence>
<dbReference type="SUPFAM" id="SSF88659">
    <property type="entry name" value="Sigma3 and sigma4 domains of RNA polymerase sigma factors"/>
    <property type="match status" value="1"/>
</dbReference>
<dbReference type="AlphaFoldDB" id="A0A9D1ELF5"/>
<comment type="caution">
    <text evidence="8">The sequence shown here is derived from an EMBL/GenBank/DDBJ whole genome shotgun (WGS) entry which is preliminary data.</text>
</comment>
<dbReference type="GO" id="GO:0016987">
    <property type="term" value="F:sigma factor activity"/>
    <property type="evidence" value="ECO:0007669"/>
    <property type="project" value="UniProtKB-KW"/>
</dbReference>
<evidence type="ECO:0000256" key="4">
    <source>
        <dbReference type="ARBA" id="ARBA00023125"/>
    </source>
</evidence>
<dbReference type="InterPro" id="IPR039425">
    <property type="entry name" value="RNA_pol_sigma-70-like"/>
</dbReference>